<keyword evidence="3 11" id="KW-0808">Transferase</keyword>
<feature type="domain" description="Acyltransferase 3" evidence="10">
    <location>
        <begin position="16"/>
        <end position="350"/>
    </location>
</feature>
<keyword evidence="12" id="KW-1185">Reference proteome</keyword>
<feature type="transmembrane region" description="Helical" evidence="9">
    <location>
        <begin position="272"/>
        <end position="291"/>
    </location>
</feature>
<keyword evidence="8" id="KW-0175">Coiled coil</keyword>
<comment type="caution">
    <text evidence="11">The sequence shown here is derived from an EMBL/GenBank/DDBJ whole genome shotgun (WGS) entry which is preliminary data.</text>
</comment>
<keyword evidence="6 9" id="KW-0472">Membrane</keyword>
<dbReference type="Proteomes" id="UP000274920">
    <property type="component" value="Unassembled WGS sequence"/>
</dbReference>
<feature type="transmembrane region" description="Helical" evidence="9">
    <location>
        <begin position="242"/>
        <end position="260"/>
    </location>
</feature>
<organism evidence="11 12">
    <name type="scientific">Schaedlerella arabinosiphila</name>
    <dbReference type="NCBI Taxonomy" id="2044587"/>
    <lineage>
        <taxon>Bacteria</taxon>
        <taxon>Bacillati</taxon>
        <taxon>Bacillota</taxon>
        <taxon>Clostridia</taxon>
        <taxon>Lachnospirales</taxon>
        <taxon>Lachnospiraceae</taxon>
        <taxon>Schaedlerella</taxon>
    </lineage>
</organism>
<keyword evidence="2" id="KW-1003">Cell membrane</keyword>
<evidence type="ECO:0000256" key="1">
    <source>
        <dbReference type="ARBA" id="ARBA00004651"/>
    </source>
</evidence>
<dbReference type="PANTHER" id="PTHR23028:SF53">
    <property type="entry name" value="ACYL_TRANSF_3 DOMAIN-CONTAINING PROTEIN"/>
    <property type="match status" value="1"/>
</dbReference>
<evidence type="ECO:0000256" key="5">
    <source>
        <dbReference type="ARBA" id="ARBA00022989"/>
    </source>
</evidence>
<dbReference type="EMBL" id="RHJS01000002">
    <property type="protein sequence ID" value="RRK35008.1"/>
    <property type="molecule type" value="Genomic_DNA"/>
</dbReference>
<dbReference type="InterPro" id="IPR002656">
    <property type="entry name" value="Acyl_transf_3_dom"/>
</dbReference>
<name>A0A426DQI0_9FIRM</name>
<feature type="transmembrane region" description="Helical" evidence="9">
    <location>
        <begin position="178"/>
        <end position="195"/>
    </location>
</feature>
<evidence type="ECO:0000313" key="12">
    <source>
        <dbReference type="Proteomes" id="UP000274920"/>
    </source>
</evidence>
<evidence type="ECO:0000256" key="4">
    <source>
        <dbReference type="ARBA" id="ARBA00022692"/>
    </source>
</evidence>
<dbReference type="InterPro" id="IPR050879">
    <property type="entry name" value="Acyltransferase_3"/>
</dbReference>
<keyword evidence="5 9" id="KW-1133">Transmembrane helix</keyword>
<feature type="transmembrane region" description="Helical" evidence="9">
    <location>
        <begin position="83"/>
        <end position="102"/>
    </location>
</feature>
<dbReference type="Gene3D" id="3.40.50.1110">
    <property type="entry name" value="SGNH hydrolase"/>
    <property type="match status" value="1"/>
</dbReference>
<keyword evidence="7 11" id="KW-0012">Acyltransferase</keyword>
<feature type="transmembrane region" description="Helical" evidence="9">
    <location>
        <begin position="390"/>
        <end position="411"/>
    </location>
</feature>
<feature type="transmembrane region" description="Helical" evidence="9">
    <location>
        <begin position="147"/>
        <end position="166"/>
    </location>
</feature>
<keyword evidence="4 9" id="KW-0812">Transmembrane</keyword>
<dbReference type="Pfam" id="PF01757">
    <property type="entry name" value="Acyl_transf_3"/>
    <property type="match status" value="1"/>
</dbReference>
<protein>
    <submittedName>
        <fullName evidence="11">Acyltransferase</fullName>
    </submittedName>
</protein>
<evidence type="ECO:0000256" key="7">
    <source>
        <dbReference type="ARBA" id="ARBA00023315"/>
    </source>
</evidence>
<dbReference type="InterPro" id="IPR036514">
    <property type="entry name" value="SGNH_hydro_sf"/>
</dbReference>
<evidence type="ECO:0000256" key="3">
    <source>
        <dbReference type="ARBA" id="ARBA00022679"/>
    </source>
</evidence>
<feature type="transmembrane region" description="Helical" evidence="9">
    <location>
        <begin position="210"/>
        <end position="230"/>
    </location>
</feature>
<evidence type="ECO:0000256" key="9">
    <source>
        <dbReference type="SAM" id="Phobius"/>
    </source>
</evidence>
<dbReference type="GO" id="GO:0005886">
    <property type="term" value="C:plasma membrane"/>
    <property type="evidence" value="ECO:0007669"/>
    <property type="project" value="UniProtKB-SubCell"/>
</dbReference>
<feature type="transmembrane region" description="Helical" evidence="9">
    <location>
        <begin position="12"/>
        <end position="35"/>
    </location>
</feature>
<feature type="transmembrane region" description="Helical" evidence="9">
    <location>
        <begin position="41"/>
        <end position="62"/>
    </location>
</feature>
<reference evidence="11" key="1">
    <citation type="submission" date="2018-10" db="EMBL/GenBank/DDBJ databases">
        <title>Schaedlerella arabinophila gen. nov. sp. nov., isolated from the mouse intestinal tract and comparative analysis with the genome of the closely related altered Schaedler flora strain ASF502.</title>
        <authorList>
            <person name="Miyake S."/>
            <person name="Soh M."/>
            <person name="Seedorf H."/>
        </authorList>
    </citation>
    <scope>NUCLEOTIDE SEQUENCE [LARGE SCALE GENOMIC DNA]</scope>
    <source>
        <strain evidence="11">DSM 106076</strain>
    </source>
</reference>
<comment type="subcellular location">
    <subcellularLocation>
        <location evidence="1">Cell membrane</location>
        <topology evidence="1">Multi-pass membrane protein</topology>
    </subcellularLocation>
</comment>
<dbReference type="SUPFAM" id="SSF52266">
    <property type="entry name" value="SGNH hydrolase"/>
    <property type="match status" value="1"/>
</dbReference>
<evidence type="ECO:0000256" key="2">
    <source>
        <dbReference type="ARBA" id="ARBA00022475"/>
    </source>
</evidence>
<gene>
    <name evidence="11" type="ORF">EBB54_29490</name>
</gene>
<sequence length="625" mass="69856">MRTDKKSYSKQGQYITGIDGLRAIAVLMVLAYHLQFPFAKGGLLGVTVFFVISGFLITRILVSELGSTRTIDLKKFWVRRIRRLLPAVLVMVSFLIFAGAVWNRVLFTKTCSDLLSAIFCYNNWHQIFRNVSYFENAGMPSPLTHCWSLSVEAQFYLVYPLLLIFFAKFPDWRKRSACTTLLLAILSMGAMWVLFDPSHDPSRVYYGTDTRVFSLLFGAFLAFAAGDGSAKRKQKRTPASCLFRDAAGIAGLLVILYMTARTDGYSSFLYRGGQGLVSVCTVLVIGSLLNTDGILSRLLSAAPLKWISDRSYGIYLWHYPVILLISGGKKAPLWVSILEILLTILLSALSYRFIETPIRHGIIGKSIAVIRGEPETKRERRKQIRTLKRSIRAVSAAFVIAAGVLLCILFVPRENALEHIEELEQQEEKAKEIARRKTLEWKESAKPNPAQAGVETALADEELLSGLRLLLIGDSVAMGATDEFYSAFPSSISDVAVGRQTTEIIGIYDTYVNVHGWNGDGVIFALGANGLLYHSLDTLRDMLGPDRPLFLVTVRVPYVSWEGPNNEEIYAFTKARENTYLVDWYKISEGHGEYFAGDGIHLTYEGCQAYVNGIKEAAAEVYRNQ</sequence>
<evidence type="ECO:0000313" key="11">
    <source>
        <dbReference type="EMBL" id="RRK35008.1"/>
    </source>
</evidence>
<evidence type="ECO:0000256" key="6">
    <source>
        <dbReference type="ARBA" id="ARBA00023136"/>
    </source>
</evidence>
<dbReference type="AlphaFoldDB" id="A0A426DQI0"/>
<proteinExistence type="predicted"/>
<dbReference type="GO" id="GO:0016747">
    <property type="term" value="F:acyltransferase activity, transferring groups other than amino-acyl groups"/>
    <property type="evidence" value="ECO:0007669"/>
    <property type="project" value="InterPro"/>
</dbReference>
<evidence type="ECO:0000256" key="8">
    <source>
        <dbReference type="SAM" id="Coils"/>
    </source>
</evidence>
<dbReference type="GO" id="GO:0009103">
    <property type="term" value="P:lipopolysaccharide biosynthetic process"/>
    <property type="evidence" value="ECO:0007669"/>
    <property type="project" value="TreeGrafter"/>
</dbReference>
<feature type="coiled-coil region" evidence="8">
    <location>
        <begin position="413"/>
        <end position="440"/>
    </location>
</feature>
<accession>A0A426DQI0</accession>
<evidence type="ECO:0000259" key="10">
    <source>
        <dbReference type="Pfam" id="PF01757"/>
    </source>
</evidence>
<dbReference type="PANTHER" id="PTHR23028">
    <property type="entry name" value="ACETYLTRANSFERASE"/>
    <property type="match status" value="1"/>
</dbReference>
<feature type="transmembrane region" description="Helical" evidence="9">
    <location>
        <begin position="334"/>
        <end position="354"/>
    </location>
</feature>
<feature type="transmembrane region" description="Helical" evidence="9">
    <location>
        <begin position="312"/>
        <end position="328"/>
    </location>
</feature>